<feature type="compositionally biased region" description="Basic and acidic residues" evidence="2">
    <location>
        <begin position="196"/>
        <end position="222"/>
    </location>
</feature>
<organism evidence="3 4">
    <name type="scientific">Pristionchus mayeri</name>
    <dbReference type="NCBI Taxonomy" id="1317129"/>
    <lineage>
        <taxon>Eukaryota</taxon>
        <taxon>Metazoa</taxon>
        <taxon>Ecdysozoa</taxon>
        <taxon>Nematoda</taxon>
        <taxon>Chromadorea</taxon>
        <taxon>Rhabditida</taxon>
        <taxon>Rhabditina</taxon>
        <taxon>Diplogasteromorpha</taxon>
        <taxon>Diplogasteroidea</taxon>
        <taxon>Neodiplogasteridae</taxon>
        <taxon>Pristionchus</taxon>
    </lineage>
</organism>
<feature type="compositionally biased region" description="Pro residues" evidence="2">
    <location>
        <begin position="74"/>
        <end position="83"/>
    </location>
</feature>
<dbReference type="AlphaFoldDB" id="A0AAN5D0L9"/>
<dbReference type="PANTHER" id="PTHR12300">
    <property type="entry name" value="HVA22-LIKE PROTEINS"/>
    <property type="match status" value="1"/>
</dbReference>
<dbReference type="InterPro" id="IPR004345">
    <property type="entry name" value="TB2_DP1_HVA22"/>
</dbReference>
<accession>A0AAN5D0L9</accession>
<evidence type="ECO:0000256" key="1">
    <source>
        <dbReference type="RuleBase" id="RU362006"/>
    </source>
</evidence>
<comment type="similarity">
    <text evidence="1">Belongs to the DP1 family.</text>
</comment>
<dbReference type="Pfam" id="PF03134">
    <property type="entry name" value="TB2_DP1_HVA22"/>
    <property type="match status" value="1"/>
</dbReference>
<proteinExistence type="inferred from homology"/>
<protein>
    <recommendedName>
        <fullName evidence="1">Receptor expression-enhancing protein</fullName>
    </recommendedName>
</protein>
<evidence type="ECO:0000313" key="3">
    <source>
        <dbReference type="EMBL" id="GMR54338.1"/>
    </source>
</evidence>
<evidence type="ECO:0000313" key="4">
    <source>
        <dbReference type="Proteomes" id="UP001328107"/>
    </source>
</evidence>
<reference evidence="4" key="1">
    <citation type="submission" date="2022-10" db="EMBL/GenBank/DDBJ databases">
        <title>Genome assembly of Pristionchus species.</title>
        <authorList>
            <person name="Yoshida K."/>
            <person name="Sommer R.J."/>
        </authorList>
    </citation>
    <scope>NUCLEOTIDE SEQUENCE [LARGE SCALE GENOMIC DNA]</scope>
    <source>
        <strain evidence="4">RS5460</strain>
    </source>
</reference>
<keyword evidence="4" id="KW-1185">Reference proteome</keyword>
<dbReference type="GO" id="GO:0016020">
    <property type="term" value="C:membrane"/>
    <property type="evidence" value="ECO:0007669"/>
    <property type="project" value="UniProtKB-SubCell"/>
</dbReference>
<gene>
    <name evidence="3" type="ORF">PMAYCL1PPCAC_24533</name>
</gene>
<comment type="caution">
    <text evidence="3">The sequence shown here is derived from an EMBL/GenBank/DDBJ whole genome shotgun (WGS) entry which is preliminary data.</text>
</comment>
<name>A0AAN5D0L9_9BILA</name>
<feature type="region of interest" description="Disordered" evidence="2">
    <location>
        <begin position="35"/>
        <end position="93"/>
    </location>
</feature>
<dbReference type="PANTHER" id="PTHR12300:SF34">
    <property type="entry name" value="RECEPTOR EXPRESSION-ENHANCING PROTEIN"/>
    <property type="match status" value="1"/>
</dbReference>
<keyword evidence="1" id="KW-0812">Transmembrane</keyword>
<dbReference type="Proteomes" id="UP001328107">
    <property type="component" value="Unassembled WGS sequence"/>
</dbReference>
<evidence type="ECO:0000256" key="2">
    <source>
        <dbReference type="SAM" id="MobiDB-lite"/>
    </source>
</evidence>
<feature type="transmembrane region" description="Helical" evidence="1">
    <location>
        <begin position="262"/>
        <end position="291"/>
    </location>
</feature>
<comment type="subcellular location">
    <subcellularLocation>
        <location evidence="1">Membrane</location>
        <topology evidence="1">Multi-pass membrane protein</topology>
    </subcellularLocation>
</comment>
<keyword evidence="1" id="KW-0472">Membrane</keyword>
<feature type="region of interest" description="Disordered" evidence="2">
    <location>
        <begin position="194"/>
        <end position="222"/>
    </location>
</feature>
<feature type="transmembrane region" description="Helical" evidence="1">
    <location>
        <begin position="334"/>
        <end position="351"/>
    </location>
</feature>
<keyword evidence="1" id="KW-1133">Transmembrane helix</keyword>
<dbReference type="EMBL" id="BTRK01000005">
    <property type="protein sequence ID" value="GMR54338.1"/>
    <property type="molecule type" value="Genomic_DNA"/>
</dbReference>
<sequence length="386" mass="41868">MASTHTTEPSKEQLSSMEVEANKFAEALAASFAAKPADEAKPAPEAGTNHGASAEPVKEAPTAGHEPATKPDPSAKPVPPPKPVFGIGPVNGTKPELRVDELIYEPKVDQSAVPTPHPTPIPAPQPTTVPVTAPVAAPRTDPGTLPVAGARADPDTRPVIQARVDHTPEPIHDLVKVAAEVALIEEIKQVLSTPPHEGEVHGTDPIHGHSHEPIAHHHPEPIDSPHIPRSGFLRFLYAPHGDQADSLISAVEVSTNLKREKIVYVVGATLAALLIFASFAQLLCNLIGFAYPAYVSVKAIRSPSKDDDTKWLKYWTVFGFSCVVDFFAESIMHFFPLFYLVKALFLTYLYLPQTGGAEYLYARYVDPAVSRFDAWFEARYADIKEE</sequence>